<dbReference type="AlphaFoldDB" id="A0A4C1ZQX5"/>
<dbReference type="EMBL" id="BGZK01002123">
    <property type="protein sequence ID" value="GBP90896.1"/>
    <property type="molecule type" value="Genomic_DNA"/>
</dbReference>
<proteinExistence type="predicted"/>
<sequence length="74" mass="8317">MFGQRSSKTVAAKEFMVLSASLDIIELTPGGSISRLAKFHTRHLLSHRTWKVNIGTHAVREKSDRTCIYGTSER</sequence>
<dbReference type="Proteomes" id="UP000299102">
    <property type="component" value="Unassembled WGS sequence"/>
</dbReference>
<name>A0A4C1ZQX5_EUMVA</name>
<evidence type="ECO:0000313" key="2">
    <source>
        <dbReference type="Proteomes" id="UP000299102"/>
    </source>
</evidence>
<protein>
    <submittedName>
        <fullName evidence="1">Uncharacterized protein</fullName>
    </submittedName>
</protein>
<keyword evidence="2" id="KW-1185">Reference proteome</keyword>
<reference evidence="1 2" key="1">
    <citation type="journal article" date="2019" name="Commun. Biol.">
        <title>The bagworm genome reveals a unique fibroin gene that provides high tensile strength.</title>
        <authorList>
            <person name="Kono N."/>
            <person name="Nakamura H."/>
            <person name="Ohtoshi R."/>
            <person name="Tomita M."/>
            <person name="Numata K."/>
            <person name="Arakawa K."/>
        </authorList>
    </citation>
    <scope>NUCLEOTIDE SEQUENCE [LARGE SCALE GENOMIC DNA]</scope>
</reference>
<gene>
    <name evidence="1" type="ORF">EVAR_66355_1</name>
</gene>
<comment type="caution">
    <text evidence="1">The sequence shown here is derived from an EMBL/GenBank/DDBJ whole genome shotgun (WGS) entry which is preliminary data.</text>
</comment>
<organism evidence="1 2">
    <name type="scientific">Eumeta variegata</name>
    <name type="common">Bagworm moth</name>
    <name type="synonym">Eumeta japonica</name>
    <dbReference type="NCBI Taxonomy" id="151549"/>
    <lineage>
        <taxon>Eukaryota</taxon>
        <taxon>Metazoa</taxon>
        <taxon>Ecdysozoa</taxon>
        <taxon>Arthropoda</taxon>
        <taxon>Hexapoda</taxon>
        <taxon>Insecta</taxon>
        <taxon>Pterygota</taxon>
        <taxon>Neoptera</taxon>
        <taxon>Endopterygota</taxon>
        <taxon>Lepidoptera</taxon>
        <taxon>Glossata</taxon>
        <taxon>Ditrysia</taxon>
        <taxon>Tineoidea</taxon>
        <taxon>Psychidae</taxon>
        <taxon>Oiketicinae</taxon>
        <taxon>Eumeta</taxon>
    </lineage>
</organism>
<accession>A0A4C1ZQX5</accession>
<evidence type="ECO:0000313" key="1">
    <source>
        <dbReference type="EMBL" id="GBP90896.1"/>
    </source>
</evidence>